<sequence length="141" mass="16266">MENMIMRRSTLSPVKTKINDNADLLNLDYKTPSPIKKNPINSPDSEQEFFQYLHGTGEKSSKIAHKRSMSSVEENMYSYILKDKISGLLNSHKQIMNELLNDKSPSSQLDFQEKLKELSLENSKLVLENIALKKQLANRYF</sequence>
<dbReference type="EMBL" id="CAJZBQ010000053">
    <property type="protein sequence ID" value="CAG9331751.1"/>
    <property type="molecule type" value="Genomic_DNA"/>
</dbReference>
<dbReference type="AlphaFoldDB" id="A0AAU9K2Y0"/>
<organism evidence="1 2">
    <name type="scientific">Blepharisma stoltei</name>
    <dbReference type="NCBI Taxonomy" id="1481888"/>
    <lineage>
        <taxon>Eukaryota</taxon>
        <taxon>Sar</taxon>
        <taxon>Alveolata</taxon>
        <taxon>Ciliophora</taxon>
        <taxon>Postciliodesmatophora</taxon>
        <taxon>Heterotrichea</taxon>
        <taxon>Heterotrichida</taxon>
        <taxon>Blepharismidae</taxon>
        <taxon>Blepharisma</taxon>
    </lineage>
</organism>
<evidence type="ECO:0000313" key="1">
    <source>
        <dbReference type="EMBL" id="CAG9331751.1"/>
    </source>
</evidence>
<gene>
    <name evidence="1" type="ORF">BSTOLATCC_MIC53814</name>
</gene>
<reference evidence="1" key="1">
    <citation type="submission" date="2021-09" db="EMBL/GenBank/DDBJ databases">
        <authorList>
            <consortium name="AG Swart"/>
            <person name="Singh M."/>
            <person name="Singh A."/>
            <person name="Seah K."/>
            <person name="Emmerich C."/>
        </authorList>
    </citation>
    <scope>NUCLEOTIDE SEQUENCE</scope>
    <source>
        <strain evidence="1">ATCC30299</strain>
    </source>
</reference>
<dbReference type="Proteomes" id="UP001162131">
    <property type="component" value="Unassembled WGS sequence"/>
</dbReference>
<protein>
    <submittedName>
        <fullName evidence="1">Uncharacterized protein</fullName>
    </submittedName>
</protein>
<accession>A0AAU9K2Y0</accession>
<keyword evidence="2" id="KW-1185">Reference proteome</keyword>
<comment type="caution">
    <text evidence="1">The sequence shown here is derived from an EMBL/GenBank/DDBJ whole genome shotgun (WGS) entry which is preliminary data.</text>
</comment>
<proteinExistence type="predicted"/>
<name>A0AAU9K2Y0_9CILI</name>
<evidence type="ECO:0000313" key="2">
    <source>
        <dbReference type="Proteomes" id="UP001162131"/>
    </source>
</evidence>